<sequence length="249" mass="27011">MNYIIFTAGLTAYLGIGGKQPTNSQFGPEPQGPKGISYNKPTHLNSMVLNPWTPLVSSCPTPNLAIFVIPAATLLYLAVSFRQCNILAKAFCQAINFYPIVYALNGFDPPNLPSYVTIVLPSILGPISVAPLVHFPRSLGPHLLFGVPHFNDPSRLFLLISREALIKSLTCNDLDLYSSDHALLAPLSEEGPASSPPLLNNKDSVPLPTPEVLARVLTRTPWLLTVLVLMGLNSYFPQLPSVSSLWSPP</sequence>
<evidence type="ECO:0000313" key="2">
    <source>
        <dbReference type="Proteomes" id="UP001165960"/>
    </source>
</evidence>
<dbReference type="EMBL" id="QTSX02007110">
    <property type="protein sequence ID" value="KAJ9051467.1"/>
    <property type="molecule type" value="Genomic_DNA"/>
</dbReference>
<evidence type="ECO:0000313" key="1">
    <source>
        <dbReference type="EMBL" id="KAJ9051467.1"/>
    </source>
</evidence>
<accession>A0ACC2RN14</accession>
<proteinExistence type="predicted"/>
<dbReference type="Proteomes" id="UP001165960">
    <property type="component" value="Unassembled WGS sequence"/>
</dbReference>
<protein>
    <submittedName>
        <fullName evidence="1">Uncharacterized protein</fullName>
    </submittedName>
</protein>
<reference evidence="1" key="1">
    <citation type="submission" date="2022-04" db="EMBL/GenBank/DDBJ databases">
        <title>Genome of the entomopathogenic fungus Entomophthora muscae.</title>
        <authorList>
            <person name="Elya C."/>
            <person name="Lovett B.R."/>
            <person name="Lee E."/>
            <person name="Macias A.M."/>
            <person name="Hajek A.E."/>
            <person name="De Bivort B.L."/>
            <person name="Kasson M.T."/>
            <person name="De Fine Licht H.H."/>
            <person name="Stajich J.E."/>
        </authorList>
    </citation>
    <scope>NUCLEOTIDE SEQUENCE</scope>
    <source>
        <strain evidence="1">Berkeley</strain>
    </source>
</reference>
<organism evidence="1 2">
    <name type="scientific">Entomophthora muscae</name>
    <dbReference type="NCBI Taxonomy" id="34485"/>
    <lineage>
        <taxon>Eukaryota</taxon>
        <taxon>Fungi</taxon>
        <taxon>Fungi incertae sedis</taxon>
        <taxon>Zoopagomycota</taxon>
        <taxon>Entomophthoromycotina</taxon>
        <taxon>Entomophthoromycetes</taxon>
        <taxon>Entomophthorales</taxon>
        <taxon>Entomophthoraceae</taxon>
        <taxon>Entomophthora</taxon>
    </lineage>
</organism>
<comment type="caution">
    <text evidence="1">The sequence shown here is derived from an EMBL/GenBank/DDBJ whole genome shotgun (WGS) entry which is preliminary data.</text>
</comment>
<gene>
    <name evidence="1" type="ORF">DSO57_1004204</name>
</gene>
<name>A0ACC2RN14_9FUNG</name>
<keyword evidence="2" id="KW-1185">Reference proteome</keyword>